<accession>A0A9P5YC10</accession>
<keyword evidence="1" id="KW-0472">Membrane</keyword>
<sequence length="88" mass="10437">MYFPIRKCGKPMQGKPSLIHLYWCQSLFGLFIFHTVIKCADETRQTMKALTMETRGLRLNCYICFVLGLTYYYEDTQTHIPSKITYRL</sequence>
<gene>
    <name evidence="2" type="ORF">BDZ94DRAFT_1027896</name>
</gene>
<feature type="transmembrane region" description="Helical" evidence="1">
    <location>
        <begin position="57"/>
        <end position="73"/>
    </location>
</feature>
<dbReference type="EMBL" id="MU150237">
    <property type="protein sequence ID" value="KAF9467312.1"/>
    <property type="molecule type" value="Genomic_DNA"/>
</dbReference>
<organism evidence="2 3">
    <name type="scientific">Collybia nuda</name>
    <dbReference type="NCBI Taxonomy" id="64659"/>
    <lineage>
        <taxon>Eukaryota</taxon>
        <taxon>Fungi</taxon>
        <taxon>Dikarya</taxon>
        <taxon>Basidiomycota</taxon>
        <taxon>Agaricomycotina</taxon>
        <taxon>Agaricomycetes</taxon>
        <taxon>Agaricomycetidae</taxon>
        <taxon>Agaricales</taxon>
        <taxon>Tricholomatineae</taxon>
        <taxon>Clitocybaceae</taxon>
        <taxon>Collybia</taxon>
    </lineage>
</organism>
<protein>
    <submittedName>
        <fullName evidence="2">Uncharacterized protein</fullName>
    </submittedName>
</protein>
<dbReference type="AlphaFoldDB" id="A0A9P5YC10"/>
<keyword evidence="3" id="KW-1185">Reference proteome</keyword>
<evidence type="ECO:0000313" key="3">
    <source>
        <dbReference type="Proteomes" id="UP000807353"/>
    </source>
</evidence>
<comment type="caution">
    <text evidence="2">The sequence shown here is derived from an EMBL/GenBank/DDBJ whole genome shotgun (WGS) entry which is preliminary data.</text>
</comment>
<proteinExistence type="predicted"/>
<feature type="transmembrane region" description="Helical" evidence="1">
    <location>
        <begin position="20"/>
        <end position="37"/>
    </location>
</feature>
<name>A0A9P5YC10_9AGAR</name>
<keyword evidence="1" id="KW-1133">Transmembrane helix</keyword>
<evidence type="ECO:0000256" key="1">
    <source>
        <dbReference type="SAM" id="Phobius"/>
    </source>
</evidence>
<evidence type="ECO:0000313" key="2">
    <source>
        <dbReference type="EMBL" id="KAF9467312.1"/>
    </source>
</evidence>
<dbReference type="Proteomes" id="UP000807353">
    <property type="component" value="Unassembled WGS sequence"/>
</dbReference>
<keyword evidence="1" id="KW-0812">Transmembrane</keyword>
<reference evidence="2" key="1">
    <citation type="submission" date="2020-11" db="EMBL/GenBank/DDBJ databases">
        <authorList>
            <consortium name="DOE Joint Genome Institute"/>
            <person name="Ahrendt S."/>
            <person name="Riley R."/>
            <person name="Andreopoulos W."/>
            <person name="Labutti K."/>
            <person name="Pangilinan J."/>
            <person name="Ruiz-Duenas F.J."/>
            <person name="Barrasa J.M."/>
            <person name="Sanchez-Garcia M."/>
            <person name="Camarero S."/>
            <person name="Miyauchi S."/>
            <person name="Serrano A."/>
            <person name="Linde D."/>
            <person name="Babiker R."/>
            <person name="Drula E."/>
            <person name="Ayuso-Fernandez I."/>
            <person name="Pacheco R."/>
            <person name="Padilla G."/>
            <person name="Ferreira P."/>
            <person name="Barriuso J."/>
            <person name="Kellner H."/>
            <person name="Castanera R."/>
            <person name="Alfaro M."/>
            <person name="Ramirez L."/>
            <person name="Pisabarro A.G."/>
            <person name="Kuo A."/>
            <person name="Tritt A."/>
            <person name="Lipzen A."/>
            <person name="He G."/>
            <person name="Yan M."/>
            <person name="Ng V."/>
            <person name="Cullen D."/>
            <person name="Martin F."/>
            <person name="Rosso M.-N."/>
            <person name="Henrissat B."/>
            <person name="Hibbett D."/>
            <person name="Martinez A.T."/>
            <person name="Grigoriev I.V."/>
        </authorList>
    </citation>
    <scope>NUCLEOTIDE SEQUENCE</scope>
    <source>
        <strain evidence="2">CBS 247.69</strain>
    </source>
</reference>